<keyword evidence="13 18" id="KW-0547">Nucleotide-binding</keyword>
<comment type="cofactor">
    <cofactor evidence="2 18">
        <name>Mg(2+)</name>
        <dbReference type="ChEBI" id="CHEBI:18420"/>
    </cofactor>
</comment>
<evidence type="ECO:0000256" key="2">
    <source>
        <dbReference type="ARBA" id="ARBA00001946"/>
    </source>
</evidence>
<gene>
    <name evidence="18" type="primary">hisG</name>
    <name evidence="21" type="ORF">C7448_106142</name>
</gene>
<evidence type="ECO:0000256" key="1">
    <source>
        <dbReference type="ARBA" id="ARBA00000915"/>
    </source>
</evidence>
<dbReference type="PROSITE" id="PS01316">
    <property type="entry name" value="ATP_P_PHORIBOSYLTR"/>
    <property type="match status" value="1"/>
</dbReference>
<evidence type="ECO:0000256" key="7">
    <source>
        <dbReference type="ARBA" id="ARBA00020998"/>
    </source>
</evidence>
<evidence type="ECO:0000256" key="9">
    <source>
        <dbReference type="ARBA" id="ARBA00022605"/>
    </source>
</evidence>
<keyword evidence="15 18" id="KW-0460">Magnesium</keyword>
<dbReference type="NCBIfam" id="TIGR03455">
    <property type="entry name" value="HisG_C-term"/>
    <property type="match status" value="1"/>
</dbReference>
<evidence type="ECO:0000256" key="11">
    <source>
        <dbReference type="ARBA" id="ARBA00022679"/>
    </source>
</evidence>
<keyword evidence="8 18" id="KW-0963">Cytoplasm</keyword>
<dbReference type="InterPro" id="IPR001348">
    <property type="entry name" value="ATP_PRibTrfase_HisG"/>
</dbReference>
<evidence type="ECO:0000256" key="14">
    <source>
        <dbReference type="ARBA" id="ARBA00022840"/>
    </source>
</evidence>
<keyword evidence="11 18" id="KW-0808">Transferase</keyword>
<keyword evidence="22" id="KW-1185">Reference proteome</keyword>
<comment type="caution">
    <text evidence="21">The sequence shown here is derived from an EMBL/GenBank/DDBJ whole genome shotgun (WGS) entry which is preliminary data.</text>
</comment>
<comment type="pathway">
    <text evidence="4 18">Amino-acid biosynthesis; L-histidine biosynthesis; L-histidine from 5-phospho-alpha-D-ribose 1-diphosphate: step 1/9.</text>
</comment>
<dbReference type="Gene3D" id="3.40.190.10">
    <property type="entry name" value="Periplasmic binding protein-like II"/>
    <property type="match status" value="2"/>
</dbReference>
<keyword evidence="12 18" id="KW-0479">Metal-binding</keyword>
<dbReference type="InterPro" id="IPR011322">
    <property type="entry name" value="N-reg_PII-like_a/b"/>
</dbReference>
<evidence type="ECO:0000256" key="18">
    <source>
        <dbReference type="HAMAP-Rule" id="MF_00079"/>
    </source>
</evidence>
<evidence type="ECO:0000256" key="4">
    <source>
        <dbReference type="ARBA" id="ARBA00004667"/>
    </source>
</evidence>
<comment type="activity regulation">
    <text evidence="18">Feedback inhibited by histidine.</text>
</comment>
<name>A0A3E0HM74_9FLAO</name>
<dbReference type="GO" id="GO:0000105">
    <property type="term" value="P:L-histidine biosynthetic process"/>
    <property type="evidence" value="ECO:0007669"/>
    <property type="project" value="UniProtKB-UniRule"/>
</dbReference>
<feature type="domain" description="Histidine biosynthesis HisG C-terminal" evidence="20">
    <location>
        <begin position="239"/>
        <end position="311"/>
    </location>
</feature>
<dbReference type="AlphaFoldDB" id="A0A3E0HM74"/>
<comment type="similarity">
    <text evidence="5 18">Belongs to the ATP phosphoribosyltransferase family. Long subfamily.</text>
</comment>
<dbReference type="NCBIfam" id="TIGR00070">
    <property type="entry name" value="hisG"/>
    <property type="match status" value="1"/>
</dbReference>
<evidence type="ECO:0000256" key="16">
    <source>
        <dbReference type="ARBA" id="ARBA00023102"/>
    </source>
</evidence>
<dbReference type="GO" id="GO:0003879">
    <property type="term" value="F:ATP phosphoribosyltransferase activity"/>
    <property type="evidence" value="ECO:0007669"/>
    <property type="project" value="UniProtKB-UniRule"/>
</dbReference>
<dbReference type="InterPro" id="IPR013115">
    <property type="entry name" value="HisG_C"/>
</dbReference>
<dbReference type="InterPro" id="IPR013820">
    <property type="entry name" value="ATP_PRibTrfase_cat"/>
</dbReference>
<accession>A0A3E0HM74</accession>
<dbReference type="GO" id="GO:0005524">
    <property type="term" value="F:ATP binding"/>
    <property type="evidence" value="ECO:0007669"/>
    <property type="project" value="UniProtKB-KW"/>
</dbReference>
<evidence type="ECO:0000256" key="17">
    <source>
        <dbReference type="ARBA" id="ARBA00024861"/>
    </source>
</evidence>
<dbReference type="EC" id="2.4.2.17" evidence="6 18"/>
<dbReference type="InterPro" id="IPR018198">
    <property type="entry name" value="ATP_PRibTrfase_CS"/>
</dbReference>
<reference evidence="21 22" key="1">
    <citation type="submission" date="2018-08" db="EMBL/GenBank/DDBJ databases">
        <title>Genomic Encyclopedia of Type Strains, Phase IV (KMG-IV): sequencing the most valuable type-strain genomes for metagenomic binning, comparative biology and taxonomic classification.</title>
        <authorList>
            <person name="Goeker M."/>
        </authorList>
    </citation>
    <scope>NUCLEOTIDE SEQUENCE [LARGE SCALE GENOMIC DNA]</scope>
    <source>
        <strain evidence="21 22">DSM 18841</strain>
    </source>
</reference>
<dbReference type="SUPFAM" id="SSF54913">
    <property type="entry name" value="GlnB-like"/>
    <property type="match status" value="1"/>
</dbReference>
<dbReference type="Pfam" id="PF01634">
    <property type="entry name" value="HisG"/>
    <property type="match status" value="1"/>
</dbReference>
<proteinExistence type="inferred from homology"/>
<protein>
    <recommendedName>
        <fullName evidence="7 18">ATP phosphoribosyltransferase</fullName>
        <shortName evidence="18">ATP-PRT</shortName>
        <shortName evidence="18">ATP-PRTase</shortName>
        <ecNumber evidence="6 18">2.4.2.17</ecNumber>
    </recommendedName>
</protein>
<evidence type="ECO:0000259" key="19">
    <source>
        <dbReference type="Pfam" id="PF01634"/>
    </source>
</evidence>
<dbReference type="HAMAP" id="MF_00079">
    <property type="entry name" value="HisG_Long"/>
    <property type="match status" value="1"/>
</dbReference>
<evidence type="ECO:0000256" key="8">
    <source>
        <dbReference type="ARBA" id="ARBA00022490"/>
    </source>
</evidence>
<evidence type="ECO:0000256" key="10">
    <source>
        <dbReference type="ARBA" id="ARBA00022676"/>
    </source>
</evidence>
<evidence type="ECO:0000313" key="22">
    <source>
        <dbReference type="Proteomes" id="UP000256884"/>
    </source>
</evidence>
<dbReference type="InterPro" id="IPR020621">
    <property type="entry name" value="ATP-PRT_HisG_long"/>
</dbReference>
<comment type="function">
    <text evidence="17 18">Catalyzes the condensation of ATP and 5-phosphoribose 1-diphosphate to form N'-(5'-phosphoribosyl)-ATP (PR-ATP). Has a crucial role in the pathway because the rate of histidine biosynthesis seems to be controlled primarily by regulation of HisG enzymatic activity.</text>
</comment>
<dbReference type="InterPro" id="IPR015867">
    <property type="entry name" value="N-reg_PII/ATP_PRibTrfase_C"/>
</dbReference>
<dbReference type="SUPFAM" id="SSF53850">
    <property type="entry name" value="Periplasmic binding protein-like II"/>
    <property type="match status" value="1"/>
</dbReference>
<dbReference type="PANTHER" id="PTHR21403:SF8">
    <property type="entry name" value="ATP PHOSPHORIBOSYLTRANSFERASE"/>
    <property type="match status" value="1"/>
</dbReference>
<comment type="catalytic activity">
    <reaction evidence="1 18">
        <text>1-(5-phospho-beta-D-ribosyl)-ATP + diphosphate = 5-phospho-alpha-D-ribose 1-diphosphate + ATP</text>
        <dbReference type="Rhea" id="RHEA:18473"/>
        <dbReference type="ChEBI" id="CHEBI:30616"/>
        <dbReference type="ChEBI" id="CHEBI:33019"/>
        <dbReference type="ChEBI" id="CHEBI:58017"/>
        <dbReference type="ChEBI" id="CHEBI:73183"/>
        <dbReference type="EC" id="2.4.2.17"/>
    </reaction>
</comment>
<organism evidence="21 22">
    <name type="scientific">Tenacibaculum gallaicum</name>
    <dbReference type="NCBI Taxonomy" id="561505"/>
    <lineage>
        <taxon>Bacteria</taxon>
        <taxon>Pseudomonadati</taxon>
        <taxon>Bacteroidota</taxon>
        <taxon>Flavobacteriia</taxon>
        <taxon>Flavobacteriales</taxon>
        <taxon>Flavobacteriaceae</taxon>
        <taxon>Tenacibaculum</taxon>
    </lineage>
</organism>
<dbReference type="PANTHER" id="PTHR21403">
    <property type="entry name" value="ATP PHOSPHORIBOSYLTRANSFERASE ATP-PRTASE"/>
    <property type="match status" value="1"/>
</dbReference>
<dbReference type="Pfam" id="PF08029">
    <property type="entry name" value="HisG_C"/>
    <property type="match status" value="1"/>
</dbReference>
<dbReference type="GO" id="GO:0005737">
    <property type="term" value="C:cytoplasm"/>
    <property type="evidence" value="ECO:0007669"/>
    <property type="project" value="UniProtKB-SubCell"/>
</dbReference>
<comment type="subcellular location">
    <subcellularLocation>
        <location evidence="3 18">Cytoplasm</location>
    </subcellularLocation>
</comment>
<evidence type="ECO:0000256" key="3">
    <source>
        <dbReference type="ARBA" id="ARBA00004496"/>
    </source>
</evidence>
<dbReference type="FunFam" id="3.40.190.10:FF:000008">
    <property type="entry name" value="ATP phosphoribosyltransferase"/>
    <property type="match status" value="1"/>
</dbReference>
<evidence type="ECO:0000256" key="15">
    <source>
        <dbReference type="ARBA" id="ARBA00022842"/>
    </source>
</evidence>
<dbReference type="Proteomes" id="UP000256884">
    <property type="component" value="Unassembled WGS sequence"/>
</dbReference>
<dbReference type="UniPathway" id="UPA00031">
    <property type="reaction ID" value="UER00006"/>
</dbReference>
<evidence type="ECO:0000256" key="6">
    <source>
        <dbReference type="ARBA" id="ARBA00011946"/>
    </source>
</evidence>
<keyword evidence="16 18" id="KW-0368">Histidine biosynthesis</keyword>
<keyword evidence="10 18" id="KW-0328">Glycosyltransferase</keyword>
<dbReference type="GO" id="GO:0000287">
    <property type="term" value="F:magnesium ion binding"/>
    <property type="evidence" value="ECO:0007669"/>
    <property type="project" value="UniProtKB-UniRule"/>
</dbReference>
<keyword evidence="9 18" id="KW-0028">Amino-acid biosynthesis</keyword>
<sequence length="314" mass="35018">MSKSNGFFISKAPGKNLLKTIYSNPFKTKMSKLKIAIQKSGRLNQESLQILKDCGISIDNGKDQLKASANNFPLEVFYLRNGDIPQYLKDGVVDAAIIGENLLIEKGEEIQFIEKLGFSKCKVSLAVPKNEEYTRINYFQNKKIATSYPNTVLKYLQKNNIQAQLHIINGSVEIAPNIGLADGICDIVSSGSTLFKNNLKEVEVLLKSEAVLAVSPQIKEQQQVILNKLQFRIQSVLKARQSRYVLLNAPNEKLESIINILPGMRSPTVLPLAEEGWSSVHSVLNKNQFWEIIDELKSNGAEGILVCPIEKMVI</sequence>
<evidence type="ECO:0000256" key="5">
    <source>
        <dbReference type="ARBA" id="ARBA00007955"/>
    </source>
</evidence>
<feature type="domain" description="ATP phosphoribosyltransferase catalytic" evidence="19">
    <location>
        <begin position="80"/>
        <end position="234"/>
    </location>
</feature>
<evidence type="ECO:0000313" key="21">
    <source>
        <dbReference type="EMBL" id="REH47521.1"/>
    </source>
</evidence>
<dbReference type="FunFam" id="3.30.70.120:FF:000002">
    <property type="entry name" value="ATP phosphoribosyltransferase"/>
    <property type="match status" value="1"/>
</dbReference>
<evidence type="ECO:0000259" key="20">
    <source>
        <dbReference type="Pfam" id="PF08029"/>
    </source>
</evidence>
<keyword evidence="14 18" id="KW-0067">ATP-binding</keyword>
<dbReference type="EMBL" id="QUNS01000006">
    <property type="protein sequence ID" value="REH47521.1"/>
    <property type="molecule type" value="Genomic_DNA"/>
</dbReference>
<evidence type="ECO:0000256" key="13">
    <source>
        <dbReference type="ARBA" id="ARBA00022741"/>
    </source>
</evidence>
<evidence type="ECO:0000256" key="12">
    <source>
        <dbReference type="ARBA" id="ARBA00022723"/>
    </source>
</evidence>
<dbReference type="Gene3D" id="3.30.70.120">
    <property type="match status" value="1"/>
</dbReference>